<comment type="caution">
    <text evidence="2">The sequence shown here is derived from an EMBL/GenBank/DDBJ whole genome shotgun (WGS) entry which is preliminary data.</text>
</comment>
<keyword evidence="2" id="KW-0808">Transferase</keyword>
<dbReference type="PANTHER" id="PTHR42912">
    <property type="entry name" value="METHYLTRANSFERASE"/>
    <property type="match status" value="1"/>
</dbReference>
<dbReference type="InterPro" id="IPR029063">
    <property type="entry name" value="SAM-dependent_MTases_sf"/>
</dbReference>
<keyword evidence="2" id="KW-0489">Methyltransferase</keyword>
<protein>
    <submittedName>
        <fullName evidence="2">Methyltransferase domain-containing protein</fullName>
    </submittedName>
</protein>
<keyword evidence="3" id="KW-1185">Reference proteome</keyword>
<name>A0ABT7BWJ2_9CYAN</name>
<evidence type="ECO:0000313" key="2">
    <source>
        <dbReference type="EMBL" id="MDJ1183568.1"/>
    </source>
</evidence>
<proteinExistence type="predicted"/>
<organism evidence="2 3">
    <name type="scientific">Roseofilum casamattae BLCC-M143</name>
    <dbReference type="NCBI Taxonomy" id="3022442"/>
    <lineage>
        <taxon>Bacteria</taxon>
        <taxon>Bacillati</taxon>
        <taxon>Cyanobacteriota</taxon>
        <taxon>Cyanophyceae</taxon>
        <taxon>Desertifilales</taxon>
        <taxon>Desertifilaceae</taxon>
        <taxon>Roseofilum</taxon>
        <taxon>Roseofilum casamattae</taxon>
    </lineage>
</organism>
<dbReference type="RefSeq" id="WP_283758222.1">
    <property type="nucleotide sequence ID" value="NZ_JAQOSQ010000008.1"/>
</dbReference>
<dbReference type="GO" id="GO:0032259">
    <property type="term" value="P:methylation"/>
    <property type="evidence" value="ECO:0007669"/>
    <property type="project" value="UniProtKB-KW"/>
</dbReference>
<dbReference type="GO" id="GO:0008168">
    <property type="term" value="F:methyltransferase activity"/>
    <property type="evidence" value="ECO:0007669"/>
    <property type="project" value="UniProtKB-KW"/>
</dbReference>
<dbReference type="EMBL" id="JAQOSQ010000008">
    <property type="protein sequence ID" value="MDJ1183568.1"/>
    <property type="molecule type" value="Genomic_DNA"/>
</dbReference>
<gene>
    <name evidence="2" type="ORF">PMH09_10190</name>
</gene>
<dbReference type="SUPFAM" id="SSF53335">
    <property type="entry name" value="S-adenosyl-L-methionine-dependent methyltransferases"/>
    <property type="match status" value="1"/>
</dbReference>
<dbReference type="CDD" id="cd02440">
    <property type="entry name" value="AdoMet_MTases"/>
    <property type="match status" value="1"/>
</dbReference>
<accession>A0ABT7BWJ2</accession>
<dbReference type="Pfam" id="PF13649">
    <property type="entry name" value="Methyltransf_25"/>
    <property type="match status" value="1"/>
</dbReference>
<dbReference type="Gene3D" id="3.40.50.150">
    <property type="entry name" value="Vaccinia Virus protein VP39"/>
    <property type="match status" value="1"/>
</dbReference>
<dbReference type="InterPro" id="IPR041698">
    <property type="entry name" value="Methyltransf_25"/>
</dbReference>
<dbReference type="InterPro" id="IPR050508">
    <property type="entry name" value="Methyltransf_Superfamily"/>
</dbReference>
<dbReference type="Proteomes" id="UP001232992">
    <property type="component" value="Unassembled WGS sequence"/>
</dbReference>
<sequence>MATFLRDLSYQYQWLYDTISRVSALAVGGEYRFRRLALQGLDINPETKILDLCCGSGQATEVLVTYSNNVTGLDASPLSVERAKRNVPQASFVEGFAENMPLENESFDLVHTSAAMHEMSPQQLREILQESYRVLKPGGTLAIADFHRSTNPIFLPGLYLFLWLFETETAWQLLNADLTEVLQAIGFEVSAPQLYGGGSLQVLHARKIRKRCIGKSED</sequence>
<reference evidence="2 3" key="1">
    <citation type="submission" date="2023-01" db="EMBL/GenBank/DDBJ databases">
        <title>Novel diversity within Roseofilum (Cyanobacteria; Desertifilaceae) from marine benthic mats with descriptions of four novel species.</title>
        <authorList>
            <person name="Wang Y."/>
            <person name="Berthold D.E."/>
            <person name="Hu J."/>
            <person name="Lefler F.W."/>
            <person name="Laughinghouse H.D. IV."/>
        </authorList>
    </citation>
    <scope>NUCLEOTIDE SEQUENCE [LARGE SCALE GENOMIC DNA]</scope>
    <source>
        <strain evidence="2 3">BLCC-M143</strain>
    </source>
</reference>
<feature type="domain" description="Methyltransferase" evidence="1">
    <location>
        <begin position="49"/>
        <end position="139"/>
    </location>
</feature>
<evidence type="ECO:0000259" key="1">
    <source>
        <dbReference type="Pfam" id="PF13649"/>
    </source>
</evidence>
<evidence type="ECO:0000313" key="3">
    <source>
        <dbReference type="Proteomes" id="UP001232992"/>
    </source>
</evidence>